<keyword evidence="4" id="KW-1185">Reference proteome</keyword>
<organism evidence="3 4">
    <name type="scientific">Circinella minor</name>
    <dbReference type="NCBI Taxonomy" id="1195481"/>
    <lineage>
        <taxon>Eukaryota</taxon>
        <taxon>Fungi</taxon>
        <taxon>Fungi incertae sedis</taxon>
        <taxon>Mucoromycota</taxon>
        <taxon>Mucoromycotina</taxon>
        <taxon>Mucoromycetes</taxon>
        <taxon>Mucorales</taxon>
        <taxon>Lichtheimiaceae</taxon>
        <taxon>Circinella</taxon>
    </lineage>
</organism>
<feature type="region of interest" description="Disordered" evidence="1">
    <location>
        <begin position="350"/>
        <end position="370"/>
    </location>
</feature>
<dbReference type="InterPro" id="IPR014756">
    <property type="entry name" value="Ig_E-set"/>
</dbReference>
<dbReference type="EMBL" id="JAEPRB010000051">
    <property type="protein sequence ID" value="KAG2223955.1"/>
    <property type="molecule type" value="Genomic_DNA"/>
</dbReference>
<evidence type="ECO:0000259" key="2">
    <source>
        <dbReference type="SMART" id="SM01017"/>
    </source>
</evidence>
<dbReference type="InterPro" id="IPR011022">
    <property type="entry name" value="Arrestin_C-like"/>
</dbReference>
<sequence>MHGSTTFAINLETDHVILHGTTDESAGVILRGSVVLDSRENTKIKSITLKFQGRTKVQWTEGHGSHQRHYKEERTIIEHEWNFMPHKRKTYHLSEGVYKWDFELPLPGDLPSTIQHDLGQVYYRLKAVAERPAFSMNYIAKRNVLLSRLMLPSSLELNQSVVISNEWTDKLSYNISVPRKVFSCNSPIPIFFDLVPIASQLTVRSISCSLKEYITLSTNEHTKSEGRIVHHTHDDHFSNATDRWTTTEVLTVPSEHNIHSDLYSDLIKIKHKLKFTVSMMNADGHISELRAAIPIIIASLAPEEVANELPAYEDAWKSMPYDPVLVASLIASGDLPSSIARALPNEAASNIESTNTSTTTSSASSIDEDVVRGPEDPLPWWQGVDLSRVPSYSTACTSRRLYSFSGSLPAYDSLVLPSRTTAIN</sequence>
<feature type="domain" description="Arrestin C-terminal-like" evidence="2">
    <location>
        <begin position="167"/>
        <end position="302"/>
    </location>
</feature>
<dbReference type="InterPro" id="IPR050357">
    <property type="entry name" value="Arrestin_domain-protein"/>
</dbReference>
<accession>A0A8H7VKI1</accession>
<dbReference type="AlphaFoldDB" id="A0A8H7VKI1"/>
<feature type="compositionally biased region" description="Low complexity" evidence="1">
    <location>
        <begin position="350"/>
        <end position="365"/>
    </location>
</feature>
<dbReference type="InterPro" id="IPR014752">
    <property type="entry name" value="Arrestin-like_C"/>
</dbReference>
<dbReference type="GO" id="GO:0005829">
    <property type="term" value="C:cytosol"/>
    <property type="evidence" value="ECO:0007669"/>
    <property type="project" value="TreeGrafter"/>
</dbReference>
<dbReference type="GO" id="GO:0030674">
    <property type="term" value="F:protein-macromolecule adaptor activity"/>
    <property type="evidence" value="ECO:0007669"/>
    <property type="project" value="TreeGrafter"/>
</dbReference>
<dbReference type="Pfam" id="PF00339">
    <property type="entry name" value="Arrestin_N"/>
    <property type="match status" value="1"/>
</dbReference>
<dbReference type="PANTHER" id="PTHR11188:SF17">
    <property type="entry name" value="FI21816P1"/>
    <property type="match status" value="1"/>
</dbReference>
<name>A0A8H7VKI1_9FUNG</name>
<protein>
    <recommendedName>
        <fullName evidence="2">Arrestin C-terminal-like domain-containing protein</fullName>
    </recommendedName>
</protein>
<dbReference type="SUPFAM" id="SSF81296">
    <property type="entry name" value="E set domains"/>
    <property type="match status" value="1"/>
</dbReference>
<dbReference type="InterPro" id="IPR011021">
    <property type="entry name" value="Arrestin-like_N"/>
</dbReference>
<evidence type="ECO:0000313" key="4">
    <source>
        <dbReference type="Proteomes" id="UP000646827"/>
    </source>
</evidence>
<comment type="caution">
    <text evidence="3">The sequence shown here is derived from an EMBL/GenBank/DDBJ whole genome shotgun (WGS) entry which is preliminary data.</text>
</comment>
<dbReference type="OrthoDB" id="2333384at2759"/>
<dbReference type="Gene3D" id="2.60.40.640">
    <property type="match status" value="2"/>
</dbReference>
<dbReference type="GO" id="GO:0005886">
    <property type="term" value="C:plasma membrane"/>
    <property type="evidence" value="ECO:0007669"/>
    <property type="project" value="TreeGrafter"/>
</dbReference>
<dbReference type="SMART" id="SM01017">
    <property type="entry name" value="Arrestin_C"/>
    <property type="match status" value="1"/>
</dbReference>
<dbReference type="PANTHER" id="PTHR11188">
    <property type="entry name" value="ARRESTIN DOMAIN CONTAINING PROTEIN"/>
    <property type="match status" value="1"/>
</dbReference>
<dbReference type="Proteomes" id="UP000646827">
    <property type="component" value="Unassembled WGS sequence"/>
</dbReference>
<reference evidence="3 4" key="1">
    <citation type="submission" date="2020-12" db="EMBL/GenBank/DDBJ databases">
        <title>Metabolic potential, ecology and presence of endohyphal bacteria is reflected in genomic diversity of Mucoromycotina.</title>
        <authorList>
            <person name="Muszewska A."/>
            <person name="Okrasinska A."/>
            <person name="Steczkiewicz K."/>
            <person name="Drgas O."/>
            <person name="Orlowska M."/>
            <person name="Perlinska-Lenart U."/>
            <person name="Aleksandrzak-Piekarczyk T."/>
            <person name="Szatraj K."/>
            <person name="Zielenkiewicz U."/>
            <person name="Pilsyk S."/>
            <person name="Malc E."/>
            <person name="Mieczkowski P."/>
            <person name="Kruszewska J.S."/>
            <person name="Biernat P."/>
            <person name="Pawlowska J."/>
        </authorList>
    </citation>
    <scope>NUCLEOTIDE SEQUENCE [LARGE SCALE GENOMIC DNA]</scope>
    <source>
        <strain evidence="3 4">CBS 142.35</strain>
    </source>
</reference>
<dbReference type="GO" id="GO:0031625">
    <property type="term" value="F:ubiquitin protein ligase binding"/>
    <property type="evidence" value="ECO:0007669"/>
    <property type="project" value="TreeGrafter"/>
</dbReference>
<dbReference type="Pfam" id="PF02752">
    <property type="entry name" value="Arrestin_C"/>
    <property type="match status" value="1"/>
</dbReference>
<gene>
    <name evidence="3" type="ORF">INT45_013412</name>
</gene>
<proteinExistence type="predicted"/>
<evidence type="ECO:0000256" key="1">
    <source>
        <dbReference type="SAM" id="MobiDB-lite"/>
    </source>
</evidence>
<evidence type="ECO:0000313" key="3">
    <source>
        <dbReference type="EMBL" id="KAG2223955.1"/>
    </source>
</evidence>
<dbReference type="GO" id="GO:0070086">
    <property type="term" value="P:ubiquitin-dependent endocytosis"/>
    <property type="evidence" value="ECO:0007669"/>
    <property type="project" value="TreeGrafter"/>
</dbReference>